<sequence>MINVESSLLEDGKVVIMDGSKSDIKIDANEQQSKESFADFCKRQMRNVLYFLVEDWCLSAMLGIITAILSVVMDICIEKLQYSHVAFYETLRIHWYHYLALLHWLLHIVLLTFLSAASCLWISKQAIGSGIPEVKVIMHGFKMENYLTVQTLIAKMIGLTLAIGSGLPIGKEGPFVHMAAIVATILSKVTTSCHYTEFFANEGREMEMLSSGCAVGIACTFSAPVGGTIMAFYQTSFPTESFLVEELPIFAFLGLLGGLFAALFIFTHRKITLFRQDNSIYRMIFRKNFFAFTIFMALVVGILTYPEGFGRYIAGQLTFRETMADFFNNCTMHITNTSKQPCSKKLLQHWTSVSSESQITIFHSLTCYFITYFFLVSICISINVPAGVFVPSFVIGAAGGRLTGEVMALFFPEGLRGPNGPPIFPGLYAVVGAAAYTGAVTHTLSVAVIICELTGQLTPILPVLIAMLVGNAVCKFLQPSIYESIIRIKKYPYLPDLPPSRISVHTIKVEQIMVKDIIYITKSTTYRELQEILRFAPTLKSFPVVTDRKYKILLGSVAKKYLAVMMRRQLIDAEFNPFSNKRTPAQIFNSIKRSSLRLSKRQRGQSNGASSAVPLVPNAKENLPDEGSITGNTLLSISPLHAPHDLPLSAIFVKPTADELKRRAKVSKDNLLDQVIDLDEVAIDSAPFQLVLGSSLYKVHTLFSLLALSHAYVTDRGRLIGVIALKELRDALANIYIRGAVPVNSERQLTSFLS</sequence>
<reference evidence="12" key="3">
    <citation type="submission" date="2019-04" db="EMBL/GenBank/DDBJ databases">
        <authorList>
            <person name="Howe K."/>
            <person name="Paulini M."/>
            <person name="Williams G."/>
        </authorList>
    </citation>
    <scope>NUCLEOTIDE SEQUENCE [LARGE SCALE GENOMIC DNA]</scope>
    <source>
        <strain evidence="12">FR3</strain>
    </source>
</reference>
<keyword evidence="13" id="KW-1185">Reference proteome</keyword>
<feature type="transmembrane region" description="Helical" evidence="9">
    <location>
        <begin position="143"/>
        <end position="163"/>
    </location>
</feature>
<organism evidence="11">
    <name type="scientific">Brugia malayi</name>
    <name type="common">Filarial nematode worm</name>
    <dbReference type="NCBI Taxonomy" id="6279"/>
    <lineage>
        <taxon>Eukaryota</taxon>
        <taxon>Metazoa</taxon>
        <taxon>Ecdysozoa</taxon>
        <taxon>Nematoda</taxon>
        <taxon>Chromadorea</taxon>
        <taxon>Rhabditida</taxon>
        <taxon>Spirurina</taxon>
        <taxon>Spiruromorpha</taxon>
        <taxon>Filarioidea</taxon>
        <taxon>Onchocercidae</taxon>
        <taxon>Brugia</taxon>
    </lineage>
</organism>
<keyword evidence="5 9" id="KW-1133">Transmembrane helix</keyword>
<evidence type="ECO:0000256" key="3">
    <source>
        <dbReference type="ARBA" id="ARBA00022692"/>
    </source>
</evidence>
<evidence type="ECO:0000256" key="6">
    <source>
        <dbReference type="ARBA" id="ARBA00023065"/>
    </source>
</evidence>
<comment type="subcellular location">
    <subcellularLocation>
        <location evidence="1">Membrane</location>
        <topology evidence="1">Multi-pass membrane protein</topology>
    </subcellularLocation>
</comment>
<proteinExistence type="predicted"/>
<feature type="transmembrane region" description="Helical" evidence="9">
    <location>
        <begin position="457"/>
        <end position="478"/>
    </location>
</feature>
<name>A0A0J9XN94_BRUMA</name>
<evidence type="ECO:0000256" key="1">
    <source>
        <dbReference type="ARBA" id="ARBA00004141"/>
    </source>
</evidence>
<feature type="transmembrane region" description="Helical" evidence="9">
    <location>
        <begin position="247"/>
        <end position="267"/>
    </location>
</feature>
<dbReference type="Gene3D" id="1.10.3080.10">
    <property type="entry name" value="Clc chloride channel"/>
    <property type="match status" value="2"/>
</dbReference>
<accession>A0A0J9XN94</accession>
<protein>
    <submittedName>
        <fullName evidence="11">BMA-CLH-2, isoform c</fullName>
    </submittedName>
    <submittedName>
        <fullName evidence="14">CBS domain-containing protein</fullName>
    </submittedName>
</protein>
<dbReference type="InterPro" id="IPR046342">
    <property type="entry name" value="CBS_dom_sf"/>
</dbReference>
<evidence type="ECO:0000313" key="14">
    <source>
        <dbReference type="WBParaSite" id="Bm1825c.1"/>
    </source>
</evidence>
<dbReference type="PANTHER" id="PTHR45720">
    <property type="entry name" value="CHLORIDE CHANNEL PROTEIN 2"/>
    <property type="match status" value="1"/>
</dbReference>
<evidence type="ECO:0000256" key="5">
    <source>
        <dbReference type="ARBA" id="ARBA00022989"/>
    </source>
</evidence>
<dbReference type="PRINTS" id="PR00762">
    <property type="entry name" value="CLCHANNEL"/>
</dbReference>
<dbReference type="InterPro" id="IPR050970">
    <property type="entry name" value="Cl_channel_volt-gated"/>
</dbReference>
<keyword evidence="3 9" id="KW-0812">Transmembrane</keyword>
<dbReference type="SUPFAM" id="SSF81340">
    <property type="entry name" value="Clc chloride channel"/>
    <property type="match status" value="1"/>
</dbReference>
<dbReference type="InterPro" id="IPR001807">
    <property type="entry name" value="ClC"/>
</dbReference>
<dbReference type="AlphaFoldDB" id="A0A0J9XN94"/>
<reference evidence="11 13" key="1">
    <citation type="journal article" date="2007" name="Science">
        <title>Draft genome of the filarial nematode parasite Brugia malayi.</title>
        <authorList>
            <person name="Ghedin E."/>
            <person name="Wang S."/>
            <person name="Spiro D."/>
            <person name="Caler E."/>
            <person name="Zhao Q."/>
            <person name="Crabtree J."/>
            <person name="Allen J.E."/>
            <person name="Delcher A.L."/>
            <person name="Guiliano D.B."/>
            <person name="Miranda-Saavedra D."/>
            <person name="Angiuoli S.V."/>
            <person name="Creasy T."/>
            <person name="Amedeo P."/>
            <person name="Haas B."/>
            <person name="El-Sayed N.M."/>
            <person name="Wortman J.R."/>
            <person name="Feldblyum T."/>
            <person name="Tallon L."/>
            <person name="Schatz M."/>
            <person name="Shumway M."/>
            <person name="Koo H."/>
            <person name="Salzberg S.L."/>
            <person name="Schobel S."/>
            <person name="Pertea M."/>
            <person name="Pop M."/>
            <person name="White O."/>
            <person name="Barton G.J."/>
            <person name="Carlow C.K."/>
            <person name="Crawford M.J."/>
            <person name="Daub J."/>
            <person name="Dimmic M.W."/>
            <person name="Estes C.F."/>
            <person name="Foster J.M."/>
            <person name="Ganatra M."/>
            <person name="Gregory W.F."/>
            <person name="Johnson N.M."/>
            <person name="Jin J."/>
            <person name="Komuniecki R."/>
            <person name="Korf I."/>
            <person name="Kumar S."/>
            <person name="Laney S."/>
            <person name="Li B.W."/>
            <person name="Li W."/>
            <person name="Lindblom T.H."/>
            <person name="Lustigman S."/>
            <person name="Ma D."/>
            <person name="Maina C.V."/>
            <person name="Martin D.M."/>
            <person name="McCarter J.P."/>
            <person name="McReynolds L."/>
            <person name="Mitreva M."/>
            <person name="Nutman T.B."/>
            <person name="Parkinson J."/>
            <person name="Peregrin-Alvarez J.M."/>
            <person name="Poole C."/>
            <person name="Ren Q."/>
            <person name="Saunders L."/>
            <person name="Sluder A.E."/>
            <person name="Smith K."/>
            <person name="Stanke M."/>
            <person name="Unnasch T.R."/>
            <person name="Ware J."/>
            <person name="Wei A.D."/>
            <person name="Weil G."/>
            <person name="Williams D.J."/>
            <person name="Zhang Y."/>
            <person name="Williams S.A."/>
            <person name="Fraser-Liggett C."/>
            <person name="Slatko B."/>
            <person name="Blaxter M.L."/>
            <person name="Scott A.L."/>
        </authorList>
    </citation>
    <scope>NUCLEOTIDE SEQUENCE</scope>
    <source>
        <strain evidence="11 13">FR3</strain>
    </source>
</reference>
<dbReference type="EMBL" id="CAAKNF010000193">
    <property type="protein sequence ID" value="VIO94438.1"/>
    <property type="molecule type" value="Genomic_DNA"/>
</dbReference>
<accession>A0A4E9FF69</accession>
<dbReference type="GeneID" id="6103517"/>
<feature type="transmembrane region" description="Helical" evidence="9">
    <location>
        <begin position="288"/>
        <end position="305"/>
    </location>
</feature>
<keyword evidence="7 9" id="KW-0472">Membrane</keyword>
<dbReference type="GO" id="GO:0005247">
    <property type="term" value="F:voltage-gated chloride channel activity"/>
    <property type="evidence" value="ECO:0007669"/>
    <property type="project" value="TreeGrafter"/>
</dbReference>
<feature type="transmembrane region" description="Helical" evidence="9">
    <location>
        <begin position="423"/>
        <end position="450"/>
    </location>
</feature>
<dbReference type="SUPFAM" id="SSF54631">
    <property type="entry name" value="CBS-domain pair"/>
    <property type="match status" value="1"/>
</dbReference>
<dbReference type="GO" id="GO:0005886">
    <property type="term" value="C:plasma membrane"/>
    <property type="evidence" value="ECO:0007669"/>
    <property type="project" value="TreeGrafter"/>
</dbReference>
<dbReference type="CDD" id="cd03683">
    <property type="entry name" value="ClC_1_like"/>
    <property type="match status" value="1"/>
</dbReference>
<reference evidence="11" key="2">
    <citation type="submission" date="2012-12" db="EMBL/GenBank/DDBJ databases">
        <authorList>
            <person name="Gao Y.W."/>
            <person name="Fan S.T."/>
            <person name="Sun H.T."/>
            <person name="Wang Z."/>
            <person name="Gao X.L."/>
            <person name="Li Y.G."/>
            <person name="Wang T.C."/>
            <person name="Zhang K."/>
            <person name="Xu W.W."/>
            <person name="Yu Z.J."/>
            <person name="Xia X.Z."/>
        </authorList>
    </citation>
    <scope>NUCLEOTIDE SEQUENCE</scope>
    <source>
        <strain evidence="11">FR3</strain>
    </source>
</reference>
<evidence type="ECO:0000256" key="2">
    <source>
        <dbReference type="ARBA" id="ARBA00022448"/>
    </source>
</evidence>
<feature type="transmembrane region" description="Helical" evidence="9">
    <location>
        <begin position="48"/>
        <end position="75"/>
    </location>
</feature>
<dbReference type="OrthoDB" id="4564at2759"/>
<evidence type="ECO:0000313" key="12">
    <source>
        <dbReference type="EMBL" id="VIO94438.1"/>
    </source>
</evidence>
<dbReference type="Pfam" id="PF00654">
    <property type="entry name" value="Voltage_CLC"/>
    <property type="match status" value="2"/>
</dbReference>
<evidence type="ECO:0000256" key="9">
    <source>
        <dbReference type="SAM" id="Phobius"/>
    </source>
</evidence>
<dbReference type="WBParaSite" id="Bm1825c.1">
    <property type="protein sequence ID" value="Bm1825c.1"/>
    <property type="gene ID" value="WBGene00222086"/>
</dbReference>
<evidence type="ECO:0000256" key="4">
    <source>
        <dbReference type="ARBA" id="ARBA00022737"/>
    </source>
</evidence>
<evidence type="ECO:0000256" key="7">
    <source>
        <dbReference type="ARBA" id="ARBA00023136"/>
    </source>
</evidence>
<keyword evidence="6" id="KW-0406">Ion transport</keyword>
<feature type="transmembrane region" description="Helical" evidence="9">
    <location>
        <begin position="389"/>
        <end position="411"/>
    </location>
</feature>
<dbReference type="WormBase" id="Bm1825c">
    <property type="protein sequence ID" value="BM39354"/>
    <property type="gene ID" value="WBGene00222086"/>
    <property type="gene designation" value="Bma-clh-2"/>
</dbReference>
<dbReference type="InterPro" id="IPR014743">
    <property type="entry name" value="Cl-channel_core"/>
</dbReference>
<dbReference type="RefSeq" id="XP_042934976.1">
    <property type="nucleotide sequence ID" value="XM_043079042.1"/>
</dbReference>
<dbReference type="Pfam" id="PF00571">
    <property type="entry name" value="CBS"/>
    <property type="match status" value="1"/>
</dbReference>
<reference evidence="14" key="4">
    <citation type="submission" date="2019-12" db="UniProtKB">
        <authorList>
            <consortium name="WormBaseParasite"/>
        </authorList>
    </citation>
    <scope>IDENTIFICATION</scope>
</reference>
<feature type="transmembrane region" description="Helical" evidence="9">
    <location>
        <begin position="175"/>
        <end position="196"/>
    </location>
</feature>
<feature type="transmembrane region" description="Helical" evidence="9">
    <location>
        <begin position="361"/>
        <end position="382"/>
    </location>
</feature>
<evidence type="ECO:0000256" key="8">
    <source>
        <dbReference type="ARBA" id="ARBA00023214"/>
    </source>
</evidence>
<dbReference type="EMBL" id="LN856790">
    <property type="protein sequence ID" value="CDP92278.2"/>
    <property type="molecule type" value="Genomic_DNA"/>
</dbReference>
<feature type="transmembrane region" description="Helical" evidence="9">
    <location>
        <begin position="95"/>
        <end position="122"/>
    </location>
</feature>
<evidence type="ECO:0000313" key="11">
    <source>
        <dbReference type="EMBL" id="CDP92278.2"/>
    </source>
</evidence>
<dbReference type="InterPro" id="IPR000644">
    <property type="entry name" value="CBS_dom"/>
</dbReference>
<dbReference type="PANTHER" id="PTHR45720:SF15">
    <property type="entry name" value="CHLORIDE CHANNEL PROTEIN"/>
    <property type="match status" value="1"/>
</dbReference>
<feature type="transmembrane region" description="Helical" evidence="9">
    <location>
        <begin position="208"/>
        <end position="235"/>
    </location>
</feature>
<gene>
    <name evidence="15" type="primary">bma-clh-2</name>
    <name evidence="11 14" type="synonym">Bma-clh-2</name>
    <name evidence="15" type="ORF">Bm1825</name>
    <name evidence="12" type="ORF">BM_BM1825</name>
    <name evidence="11" type="ORF">BM_Bm1825</name>
</gene>
<dbReference type="Proteomes" id="UP000006672">
    <property type="component" value="Unassembled WGS sequence"/>
</dbReference>
<keyword evidence="8" id="KW-0868">Chloride</keyword>
<feature type="domain" description="CBS" evidence="10">
    <location>
        <begin position="509"/>
        <end position="557"/>
    </location>
</feature>
<evidence type="ECO:0000259" key="10">
    <source>
        <dbReference type="Pfam" id="PF00571"/>
    </source>
</evidence>
<dbReference type="Gene3D" id="3.10.580.10">
    <property type="entry name" value="CBS-domain"/>
    <property type="match status" value="2"/>
</dbReference>
<evidence type="ECO:0000313" key="15">
    <source>
        <dbReference type="WormBase" id="Bm1825c"/>
    </source>
</evidence>
<keyword evidence="4" id="KW-0677">Repeat</keyword>
<keyword evidence="2" id="KW-0813">Transport</keyword>
<evidence type="ECO:0000313" key="13">
    <source>
        <dbReference type="Proteomes" id="UP000006672"/>
    </source>
</evidence>